<proteinExistence type="predicted"/>
<evidence type="ECO:0000256" key="7">
    <source>
        <dbReference type="PROSITE-ProRule" id="PRU01091"/>
    </source>
</evidence>
<feature type="DNA-binding region" description="OmpR/PhoB-type" evidence="7">
    <location>
        <begin position="153"/>
        <end position="251"/>
    </location>
</feature>
<dbReference type="Pfam" id="PF00486">
    <property type="entry name" value="Trans_reg_C"/>
    <property type="match status" value="1"/>
</dbReference>
<dbReference type="InterPro" id="IPR001867">
    <property type="entry name" value="OmpR/PhoB-type_DNA-bd"/>
</dbReference>
<dbReference type="CDD" id="cd00383">
    <property type="entry name" value="trans_reg_C"/>
    <property type="match status" value="1"/>
</dbReference>
<dbReference type="EMBL" id="CP003382">
    <property type="protein sequence ID" value="AFZ66281.1"/>
    <property type="molecule type" value="Genomic_DNA"/>
</dbReference>
<evidence type="ECO:0000313" key="10">
    <source>
        <dbReference type="EMBL" id="AFZ66281.1"/>
    </source>
</evidence>
<accession>K9ZXH0</accession>
<dbReference type="PROSITE" id="PS50110">
    <property type="entry name" value="RESPONSE_REGULATORY"/>
    <property type="match status" value="1"/>
</dbReference>
<keyword evidence="5" id="KW-0804">Transcription</keyword>
<dbReference type="eggNOG" id="COG0745">
    <property type="taxonomic scope" value="Bacteria"/>
</dbReference>
<keyword evidence="4 7" id="KW-0238">DNA-binding</keyword>
<dbReference type="InterPro" id="IPR036388">
    <property type="entry name" value="WH-like_DNA-bd_sf"/>
</dbReference>
<dbReference type="PANTHER" id="PTHR48111:SF22">
    <property type="entry name" value="REGULATOR OF RPOS"/>
    <property type="match status" value="1"/>
</dbReference>
<keyword evidence="2" id="KW-0902">Two-component regulatory system</keyword>
<reference evidence="11" key="1">
    <citation type="submission" date="2012-03" db="EMBL/GenBank/DDBJ databases">
        <title>Complete sequence of chromosome of Deinococcus peraridilitoris DSM 19664.</title>
        <authorList>
            <person name="Lucas S."/>
            <person name="Copeland A."/>
            <person name="Lapidus A."/>
            <person name="Glavina del Rio T."/>
            <person name="Dalin E."/>
            <person name="Tice H."/>
            <person name="Bruce D."/>
            <person name="Goodwin L."/>
            <person name="Pitluck S."/>
            <person name="Peters L."/>
            <person name="Mikhailova N."/>
            <person name="Lu M."/>
            <person name="Kyrpides N."/>
            <person name="Mavromatis K."/>
            <person name="Ivanova N."/>
            <person name="Brettin T."/>
            <person name="Detter J.C."/>
            <person name="Han C."/>
            <person name="Larimer F."/>
            <person name="Land M."/>
            <person name="Hauser L."/>
            <person name="Markowitz V."/>
            <person name="Cheng J.-F."/>
            <person name="Hugenholtz P."/>
            <person name="Woyke T."/>
            <person name="Wu D."/>
            <person name="Pukall R."/>
            <person name="Steenblock K."/>
            <person name="Brambilla E."/>
            <person name="Klenk H.-P."/>
            <person name="Eisen J.A."/>
        </authorList>
    </citation>
    <scope>NUCLEOTIDE SEQUENCE [LARGE SCALE GENOMIC DNA]</scope>
    <source>
        <strain evidence="11">DSM 19664 / LMG 22246 / CIP 109416 / KR-200</strain>
    </source>
</reference>
<protein>
    <submittedName>
        <fullName evidence="10">Response regulator with CheY-like receiver domain and winged-helix DNA-binding domain protein</fullName>
    </submittedName>
</protein>
<sequence length="252" mass="28250">MRACWPPEAKLSWAKQVGISALGAYLEVMQRILAIDDDPGMTTMIKRGLTYEGYAVDVAPSGEAGLRIARERQPDLVILDVMMPGLDGLEVLRRLRAVEADLPVILLTAKDAPNDQVAGLEAGADDYVTKPFRFDVLLARVRALLRRHQNIRQEVLRFADVCMDIGAHSVTRGTRDIVLTAQEFRLFQVFLEQPTRVLSKAALLDRAWGIDYLGDANVVEVYVKQLRQKLEAERESRLIHTIRGVGYVLREG</sequence>
<evidence type="ECO:0000256" key="6">
    <source>
        <dbReference type="PROSITE-ProRule" id="PRU00169"/>
    </source>
</evidence>
<dbReference type="AlphaFoldDB" id="K9ZXH0"/>
<evidence type="ECO:0000256" key="1">
    <source>
        <dbReference type="ARBA" id="ARBA00022553"/>
    </source>
</evidence>
<dbReference type="SMART" id="SM00448">
    <property type="entry name" value="REC"/>
    <property type="match status" value="1"/>
</dbReference>
<dbReference type="CDD" id="cd17574">
    <property type="entry name" value="REC_OmpR"/>
    <property type="match status" value="1"/>
</dbReference>
<keyword evidence="1 6" id="KW-0597">Phosphoprotein</keyword>
<evidence type="ECO:0000256" key="5">
    <source>
        <dbReference type="ARBA" id="ARBA00023163"/>
    </source>
</evidence>
<dbReference type="PROSITE" id="PS51755">
    <property type="entry name" value="OMPR_PHOB"/>
    <property type="match status" value="1"/>
</dbReference>
<organism evidence="10 11">
    <name type="scientific">Deinococcus peraridilitoris (strain DSM 19664 / LMG 22246 / CIP 109416 / KR-200)</name>
    <dbReference type="NCBI Taxonomy" id="937777"/>
    <lineage>
        <taxon>Bacteria</taxon>
        <taxon>Thermotogati</taxon>
        <taxon>Deinococcota</taxon>
        <taxon>Deinococci</taxon>
        <taxon>Deinococcales</taxon>
        <taxon>Deinococcaceae</taxon>
        <taxon>Deinococcus</taxon>
    </lineage>
</organism>
<dbReference type="InterPro" id="IPR039420">
    <property type="entry name" value="WalR-like"/>
</dbReference>
<dbReference type="Pfam" id="PF00072">
    <property type="entry name" value="Response_reg"/>
    <property type="match status" value="1"/>
</dbReference>
<dbReference type="FunFam" id="3.40.50.2300:FF:000001">
    <property type="entry name" value="DNA-binding response regulator PhoB"/>
    <property type="match status" value="1"/>
</dbReference>
<dbReference type="GO" id="GO:0000976">
    <property type="term" value="F:transcription cis-regulatory region binding"/>
    <property type="evidence" value="ECO:0007669"/>
    <property type="project" value="TreeGrafter"/>
</dbReference>
<dbReference type="PANTHER" id="PTHR48111">
    <property type="entry name" value="REGULATOR OF RPOS"/>
    <property type="match status" value="1"/>
</dbReference>
<name>K9ZXH0_DEIPD</name>
<keyword evidence="3" id="KW-0805">Transcription regulation</keyword>
<dbReference type="Gene3D" id="6.10.250.690">
    <property type="match status" value="1"/>
</dbReference>
<evidence type="ECO:0000256" key="2">
    <source>
        <dbReference type="ARBA" id="ARBA00023012"/>
    </source>
</evidence>
<dbReference type="KEGG" id="dpd:Deipe_0702"/>
<dbReference type="SMART" id="SM00862">
    <property type="entry name" value="Trans_reg_C"/>
    <property type="match status" value="1"/>
</dbReference>
<evidence type="ECO:0000313" key="11">
    <source>
        <dbReference type="Proteomes" id="UP000010467"/>
    </source>
</evidence>
<feature type="modified residue" description="4-aspartylphosphate" evidence="6">
    <location>
        <position position="80"/>
    </location>
</feature>
<evidence type="ECO:0000256" key="3">
    <source>
        <dbReference type="ARBA" id="ARBA00023015"/>
    </source>
</evidence>
<dbReference type="GO" id="GO:0000156">
    <property type="term" value="F:phosphorelay response regulator activity"/>
    <property type="evidence" value="ECO:0007669"/>
    <property type="project" value="TreeGrafter"/>
</dbReference>
<dbReference type="Proteomes" id="UP000010467">
    <property type="component" value="Chromosome"/>
</dbReference>
<dbReference type="FunFam" id="1.10.10.10:FF:000005">
    <property type="entry name" value="Two-component system response regulator"/>
    <property type="match status" value="1"/>
</dbReference>
<dbReference type="InterPro" id="IPR001789">
    <property type="entry name" value="Sig_transdc_resp-reg_receiver"/>
</dbReference>
<dbReference type="SUPFAM" id="SSF52172">
    <property type="entry name" value="CheY-like"/>
    <property type="match status" value="1"/>
</dbReference>
<dbReference type="GO" id="GO:0005829">
    <property type="term" value="C:cytosol"/>
    <property type="evidence" value="ECO:0007669"/>
    <property type="project" value="TreeGrafter"/>
</dbReference>
<dbReference type="STRING" id="937777.Deipe_0702"/>
<dbReference type="InterPro" id="IPR011006">
    <property type="entry name" value="CheY-like_superfamily"/>
</dbReference>
<dbReference type="Gene3D" id="3.40.50.2300">
    <property type="match status" value="1"/>
</dbReference>
<dbReference type="HOGENOM" id="CLU_000445_30_1_0"/>
<dbReference type="Gene3D" id="1.10.10.10">
    <property type="entry name" value="Winged helix-like DNA-binding domain superfamily/Winged helix DNA-binding domain"/>
    <property type="match status" value="1"/>
</dbReference>
<evidence type="ECO:0000256" key="4">
    <source>
        <dbReference type="ARBA" id="ARBA00023125"/>
    </source>
</evidence>
<dbReference type="GO" id="GO:0032993">
    <property type="term" value="C:protein-DNA complex"/>
    <property type="evidence" value="ECO:0007669"/>
    <property type="project" value="TreeGrafter"/>
</dbReference>
<dbReference type="PATRIC" id="fig|937777.3.peg.707"/>
<keyword evidence="11" id="KW-1185">Reference proteome</keyword>
<evidence type="ECO:0000259" key="8">
    <source>
        <dbReference type="PROSITE" id="PS50110"/>
    </source>
</evidence>
<evidence type="ECO:0000259" key="9">
    <source>
        <dbReference type="PROSITE" id="PS51755"/>
    </source>
</evidence>
<gene>
    <name evidence="10" type="ordered locus">Deipe_0702</name>
</gene>
<feature type="domain" description="OmpR/PhoB-type" evidence="9">
    <location>
        <begin position="153"/>
        <end position="251"/>
    </location>
</feature>
<dbReference type="GO" id="GO:0006355">
    <property type="term" value="P:regulation of DNA-templated transcription"/>
    <property type="evidence" value="ECO:0007669"/>
    <property type="project" value="InterPro"/>
</dbReference>
<feature type="domain" description="Response regulatory" evidence="8">
    <location>
        <begin position="31"/>
        <end position="145"/>
    </location>
</feature>